<dbReference type="SUPFAM" id="SSF52540">
    <property type="entry name" value="P-loop containing nucleoside triphosphate hydrolases"/>
    <property type="match status" value="1"/>
</dbReference>
<keyword evidence="2" id="KW-1185">Reference proteome</keyword>
<proteinExistence type="predicted"/>
<gene>
    <name evidence="1" type="ORF">BaRGS_00016048</name>
</gene>
<dbReference type="EMBL" id="JACVVK020000100">
    <property type="protein sequence ID" value="KAK7492743.1"/>
    <property type="molecule type" value="Genomic_DNA"/>
</dbReference>
<protein>
    <submittedName>
        <fullName evidence="1">Uncharacterized protein</fullName>
    </submittedName>
</protein>
<organism evidence="1 2">
    <name type="scientific">Batillaria attramentaria</name>
    <dbReference type="NCBI Taxonomy" id="370345"/>
    <lineage>
        <taxon>Eukaryota</taxon>
        <taxon>Metazoa</taxon>
        <taxon>Spiralia</taxon>
        <taxon>Lophotrochozoa</taxon>
        <taxon>Mollusca</taxon>
        <taxon>Gastropoda</taxon>
        <taxon>Caenogastropoda</taxon>
        <taxon>Sorbeoconcha</taxon>
        <taxon>Cerithioidea</taxon>
        <taxon>Batillariidae</taxon>
        <taxon>Batillaria</taxon>
    </lineage>
</organism>
<name>A0ABD0KZR1_9CAEN</name>
<dbReference type="PANTHER" id="PTHR10704">
    <property type="entry name" value="CARBOHYDRATE SULFOTRANSFERASE"/>
    <property type="match status" value="1"/>
</dbReference>
<dbReference type="Gene3D" id="3.40.50.300">
    <property type="entry name" value="P-loop containing nucleotide triphosphate hydrolases"/>
    <property type="match status" value="1"/>
</dbReference>
<dbReference type="InterPro" id="IPR027417">
    <property type="entry name" value="P-loop_NTPase"/>
</dbReference>
<dbReference type="Pfam" id="PF13469">
    <property type="entry name" value="Sulfotransfer_3"/>
    <property type="match status" value="1"/>
</dbReference>
<evidence type="ECO:0000313" key="1">
    <source>
        <dbReference type="EMBL" id="KAK7492743.1"/>
    </source>
</evidence>
<accession>A0ABD0KZR1</accession>
<dbReference type="PANTHER" id="PTHR10704:SF44">
    <property type="entry name" value="LD35051P-RELATED"/>
    <property type="match status" value="1"/>
</dbReference>
<reference evidence="1 2" key="1">
    <citation type="journal article" date="2023" name="Sci. Data">
        <title>Genome assembly of the Korean intertidal mud-creeper Batillaria attramentaria.</title>
        <authorList>
            <person name="Patra A.K."/>
            <person name="Ho P.T."/>
            <person name="Jun S."/>
            <person name="Lee S.J."/>
            <person name="Kim Y."/>
            <person name="Won Y.J."/>
        </authorList>
    </citation>
    <scope>NUCLEOTIDE SEQUENCE [LARGE SCALE GENOMIC DNA]</scope>
    <source>
        <strain evidence="1">Wonlab-2016</strain>
    </source>
</reference>
<dbReference type="AlphaFoldDB" id="A0ABD0KZR1"/>
<sequence length="233" mass="26310">MSSETTKTFFSCFKKRPGISGTLACLPSVARPCRAAKVTSVKTIRFFMKQAAKLVKDDPKVKVLHLLRDPRGTLRSQASVAEFKWNDLNNASRLFCDRVYRDLQEAERLKTLFPGRVLTARYEDLATDPMAFAEKLLTFAGLTFSPKLRDYVWKITSSGLSDGGARSTVRNNSQATANSWRKKVAFSDSSVIDTNCLEVYKRTGYLAFPMEVFLKNLTFPSFVDHKRVPGLWT</sequence>
<comment type="caution">
    <text evidence="1">The sequence shown here is derived from an EMBL/GenBank/DDBJ whole genome shotgun (WGS) entry which is preliminary data.</text>
</comment>
<dbReference type="Proteomes" id="UP001519460">
    <property type="component" value="Unassembled WGS sequence"/>
</dbReference>
<dbReference type="InterPro" id="IPR051135">
    <property type="entry name" value="Gal/GlcNAc/GalNAc_ST"/>
</dbReference>
<evidence type="ECO:0000313" key="2">
    <source>
        <dbReference type="Proteomes" id="UP001519460"/>
    </source>
</evidence>